<dbReference type="InterPro" id="IPR001128">
    <property type="entry name" value="Cyt_P450"/>
</dbReference>
<evidence type="ECO:0000256" key="7">
    <source>
        <dbReference type="ARBA" id="ARBA00022824"/>
    </source>
</evidence>
<comment type="cofactor">
    <cofactor evidence="1 13">
        <name>heme</name>
        <dbReference type="ChEBI" id="CHEBI:30413"/>
    </cofactor>
</comment>
<keyword evidence="6 13" id="KW-0479">Metal-binding</keyword>
<dbReference type="InterPro" id="IPR002401">
    <property type="entry name" value="Cyt_P450_E_grp-I"/>
</dbReference>
<dbReference type="Pfam" id="PF00067">
    <property type="entry name" value="p450"/>
    <property type="match status" value="1"/>
</dbReference>
<evidence type="ECO:0000256" key="11">
    <source>
        <dbReference type="ARBA" id="ARBA00023033"/>
    </source>
</evidence>
<evidence type="ECO:0000256" key="14">
    <source>
        <dbReference type="RuleBase" id="RU000461"/>
    </source>
</evidence>
<dbReference type="GO" id="GO:0005506">
    <property type="term" value="F:iron ion binding"/>
    <property type="evidence" value="ECO:0007669"/>
    <property type="project" value="InterPro"/>
</dbReference>
<dbReference type="InterPro" id="IPR017972">
    <property type="entry name" value="Cyt_P450_CS"/>
</dbReference>
<dbReference type="InParanoid" id="K1QYU2"/>
<evidence type="ECO:0000256" key="2">
    <source>
        <dbReference type="ARBA" id="ARBA00004174"/>
    </source>
</evidence>
<dbReference type="SUPFAM" id="SSF48264">
    <property type="entry name" value="Cytochrome P450"/>
    <property type="match status" value="1"/>
</dbReference>
<keyword evidence="7" id="KW-0256">Endoplasmic reticulum</keyword>
<dbReference type="GO" id="GO:0004508">
    <property type="term" value="F:steroid 17-alpha-monooxygenase activity"/>
    <property type="evidence" value="ECO:0007669"/>
    <property type="project" value="TreeGrafter"/>
</dbReference>
<organism evidence="15">
    <name type="scientific">Magallana gigas</name>
    <name type="common">Pacific oyster</name>
    <name type="synonym">Crassostrea gigas</name>
    <dbReference type="NCBI Taxonomy" id="29159"/>
    <lineage>
        <taxon>Eukaryota</taxon>
        <taxon>Metazoa</taxon>
        <taxon>Spiralia</taxon>
        <taxon>Lophotrochozoa</taxon>
        <taxon>Mollusca</taxon>
        <taxon>Bivalvia</taxon>
        <taxon>Autobranchia</taxon>
        <taxon>Pteriomorphia</taxon>
        <taxon>Ostreida</taxon>
        <taxon>Ostreoidea</taxon>
        <taxon>Ostreidae</taxon>
        <taxon>Magallana</taxon>
    </lineage>
</organism>
<evidence type="ECO:0000256" key="13">
    <source>
        <dbReference type="PIRSR" id="PIRSR602401-1"/>
    </source>
</evidence>
<dbReference type="AlphaFoldDB" id="K1QYU2"/>
<dbReference type="PROSITE" id="PS00086">
    <property type="entry name" value="CYTOCHROME_P450"/>
    <property type="match status" value="1"/>
</dbReference>
<dbReference type="InterPro" id="IPR036396">
    <property type="entry name" value="Cyt_P450_sf"/>
</dbReference>
<keyword evidence="15" id="KW-0456">Lyase</keyword>
<evidence type="ECO:0000256" key="3">
    <source>
        <dbReference type="ARBA" id="ARBA00004406"/>
    </source>
</evidence>
<dbReference type="GO" id="GO:0042446">
    <property type="term" value="P:hormone biosynthetic process"/>
    <property type="evidence" value="ECO:0007669"/>
    <property type="project" value="TreeGrafter"/>
</dbReference>
<keyword evidence="8" id="KW-0492">Microsome</keyword>
<dbReference type="Gene3D" id="1.10.630.10">
    <property type="entry name" value="Cytochrome P450"/>
    <property type="match status" value="1"/>
</dbReference>
<dbReference type="PRINTS" id="PR00385">
    <property type="entry name" value="P450"/>
</dbReference>
<evidence type="ECO:0000313" key="15">
    <source>
        <dbReference type="EMBL" id="EKC33995.1"/>
    </source>
</evidence>
<dbReference type="GO" id="GO:0016829">
    <property type="term" value="F:lyase activity"/>
    <property type="evidence" value="ECO:0007669"/>
    <property type="project" value="UniProtKB-KW"/>
</dbReference>
<evidence type="ECO:0000256" key="10">
    <source>
        <dbReference type="ARBA" id="ARBA00023004"/>
    </source>
</evidence>
<evidence type="ECO:0000256" key="5">
    <source>
        <dbReference type="ARBA" id="ARBA00022617"/>
    </source>
</evidence>
<dbReference type="EMBL" id="JH818293">
    <property type="protein sequence ID" value="EKC33995.1"/>
    <property type="molecule type" value="Genomic_DNA"/>
</dbReference>
<dbReference type="FunFam" id="1.10.630.10:FF:000238">
    <property type="entry name" value="Cytochrome P450 2A6"/>
    <property type="match status" value="1"/>
</dbReference>
<keyword evidence="11 14" id="KW-0503">Monooxygenase</keyword>
<evidence type="ECO:0000256" key="9">
    <source>
        <dbReference type="ARBA" id="ARBA00023002"/>
    </source>
</evidence>
<comment type="subcellular location">
    <subcellularLocation>
        <location evidence="3">Endoplasmic reticulum membrane</location>
        <topology evidence="3">Peripheral membrane protein</topology>
    </subcellularLocation>
    <subcellularLocation>
        <location evidence="2">Microsome membrane</location>
        <topology evidence="2">Peripheral membrane protein</topology>
    </subcellularLocation>
</comment>
<feature type="binding site" description="axial binding residue" evidence="13">
    <location>
        <position position="488"/>
    </location>
    <ligand>
        <name>heme</name>
        <dbReference type="ChEBI" id="CHEBI:30413"/>
    </ligand>
    <ligandPart>
        <name>Fe</name>
        <dbReference type="ChEBI" id="CHEBI:18248"/>
    </ligandPart>
</feature>
<dbReference type="GO" id="GO:0042448">
    <property type="term" value="P:progesterone metabolic process"/>
    <property type="evidence" value="ECO:0007669"/>
    <property type="project" value="TreeGrafter"/>
</dbReference>
<reference evidence="15" key="1">
    <citation type="journal article" date="2012" name="Nature">
        <title>The oyster genome reveals stress adaptation and complexity of shell formation.</title>
        <authorList>
            <person name="Zhang G."/>
            <person name="Fang X."/>
            <person name="Guo X."/>
            <person name="Li L."/>
            <person name="Luo R."/>
            <person name="Xu F."/>
            <person name="Yang P."/>
            <person name="Zhang L."/>
            <person name="Wang X."/>
            <person name="Qi H."/>
            <person name="Xiong Z."/>
            <person name="Que H."/>
            <person name="Xie Y."/>
            <person name="Holland P.W."/>
            <person name="Paps J."/>
            <person name="Zhu Y."/>
            <person name="Wu F."/>
            <person name="Chen Y."/>
            <person name="Wang J."/>
            <person name="Peng C."/>
            <person name="Meng J."/>
            <person name="Yang L."/>
            <person name="Liu J."/>
            <person name="Wen B."/>
            <person name="Zhang N."/>
            <person name="Huang Z."/>
            <person name="Zhu Q."/>
            <person name="Feng Y."/>
            <person name="Mount A."/>
            <person name="Hedgecock D."/>
            <person name="Xu Z."/>
            <person name="Liu Y."/>
            <person name="Domazet-Loso T."/>
            <person name="Du Y."/>
            <person name="Sun X."/>
            <person name="Zhang S."/>
            <person name="Liu B."/>
            <person name="Cheng P."/>
            <person name="Jiang X."/>
            <person name="Li J."/>
            <person name="Fan D."/>
            <person name="Wang W."/>
            <person name="Fu W."/>
            <person name="Wang T."/>
            <person name="Wang B."/>
            <person name="Zhang J."/>
            <person name="Peng Z."/>
            <person name="Li Y."/>
            <person name="Li N."/>
            <person name="Wang J."/>
            <person name="Chen M."/>
            <person name="He Y."/>
            <person name="Tan F."/>
            <person name="Song X."/>
            <person name="Zheng Q."/>
            <person name="Huang R."/>
            <person name="Yang H."/>
            <person name="Du X."/>
            <person name="Chen L."/>
            <person name="Yang M."/>
            <person name="Gaffney P.M."/>
            <person name="Wang S."/>
            <person name="Luo L."/>
            <person name="She Z."/>
            <person name="Ming Y."/>
            <person name="Huang W."/>
            <person name="Zhang S."/>
            <person name="Huang B."/>
            <person name="Zhang Y."/>
            <person name="Qu T."/>
            <person name="Ni P."/>
            <person name="Miao G."/>
            <person name="Wang J."/>
            <person name="Wang Q."/>
            <person name="Steinberg C.E."/>
            <person name="Wang H."/>
            <person name="Li N."/>
            <person name="Qian L."/>
            <person name="Zhang G."/>
            <person name="Li Y."/>
            <person name="Yang H."/>
            <person name="Liu X."/>
            <person name="Wang J."/>
            <person name="Yin Y."/>
            <person name="Wang J."/>
        </authorList>
    </citation>
    <scope>NUCLEOTIDE SEQUENCE [LARGE SCALE GENOMIC DNA]</scope>
    <source>
        <strain evidence="15">05x7-T-G4-1.051#20</strain>
    </source>
</reference>
<comment type="similarity">
    <text evidence="4 14">Belongs to the cytochrome P450 family.</text>
</comment>
<accession>K1QYU2</accession>
<name>K1QYU2_MAGGI</name>
<evidence type="ECO:0000256" key="1">
    <source>
        <dbReference type="ARBA" id="ARBA00001971"/>
    </source>
</evidence>
<sequence>MCERDILKLTKSLVKTVLKASVAFRDKNNTQREGIKDSIMLTLSMNTQTILAGMSIGLFVYYVIKRMRYRLPPGPWCIPLVGHYKIYSSPEIHVKIAKLAKEYGPIVRLSAGPQTWVVLNDINSVLEAMIITTIISCFCKNNRKAKLSEESGDMFTEGGKDIALANYSASWKFHRKIAGKALRHYLQGDLLENMIQDNMNKFLDKMAEEKGPFVFKEYVDLMVFHQLYTICFGEKRPVDDPEVKEFIKLDNDLSEKFGAGFFEDIFPYLKNIFTTAKWKVFLVLSEEVLNILRKKFKEHKETFQPGVNRDFIDSMLIAKQEAKDEGDEAVLEILDDTHLVQTISDIFFAGVDTTRFTMDWFVYFMTRFPEFQEKCQEEIDRVVGPHQPSMKDRSKLDYTEACLFESMRLSNVLGLGVPHMTICDSQIGGYDVPKGTTVLINFWALHHDPKQWKDPEQFDPHRFLDENGKMKPIKPESWLPFSAGRRVCLGETLAKPEILLMCANLLKRFEISLPEGVKPNLEYHMQGFGVELPSDYKIVVKERSG</sequence>
<keyword evidence="10 13" id="KW-0408">Iron</keyword>
<dbReference type="PANTHER" id="PTHR24289">
    <property type="entry name" value="STEROID 17-ALPHA-HYDROXYLASE/17,20 LYASE"/>
    <property type="match status" value="1"/>
</dbReference>
<dbReference type="PANTHER" id="PTHR24289:SF20">
    <property type="entry name" value="STEROID 17-ALPHA-HYDROXYLASE_17,20 LYASE"/>
    <property type="match status" value="1"/>
</dbReference>
<evidence type="ECO:0000256" key="4">
    <source>
        <dbReference type="ARBA" id="ARBA00010617"/>
    </source>
</evidence>
<keyword evidence="9 14" id="KW-0560">Oxidoreductase</keyword>
<dbReference type="GO" id="GO:0020037">
    <property type="term" value="F:heme binding"/>
    <property type="evidence" value="ECO:0007669"/>
    <property type="project" value="InterPro"/>
</dbReference>
<gene>
    <name evidence="15" type="ORF">CGI_10005354</name>
</gene>
<keyword evidence="5 13" id="KW-0349">Heme</keyword>
<dbReference type="PRINTS" id="PR00463">
    <property type="entry name" value="EP450I"/>
</dbReference>
<protein>
    <submittedName>
        <fullName evidence="15">Steroid 17-alpha-hydroxylase/17,20 lyase</fullName>
    </submittedName>
</protein>
<evidence type="ECO:0000256" key="8">
    <source>
        <dbReference type="ARBA" id="ARBA00022848"/>
    </source>
</evidence>
<proteinExistence type="inferred from homology"/>
<dbReference type="GO" id="GO:0005789">
    <property type="term" value="C:endoplasmic reticulum membrane"/>
    <property type="evidence" value="ECO:0007669"/>
    <property type="project" value="UniProtKB-SubCell"/>
</dbReference>
<dbReference type="HOGENOM" id="CLU_001570_22_0_1"/>
<evidence type="ECO:0000256" key="6">
    <source>
        <dbReference type="ARBA" id="ARBA00022723"/>
    </source>
</evidence>
<keyword evidence="12" id="KW-0472">Membrane</keyword>
<evidence type="ECO:0000256" key="12">
    <source>
        <dbReference type="ARBA" id="ARBA00023136"/>
    </source>
</evidence>